<feature type="binding site" evidence="7">
    <location>
        <begin position="222"/>
        <end position="223"/>
    </location>
    <ligand>
        <name>substrate</name>
    </ligand>
</feature>
<protein>
    <submittedName>
        <fullName evidence="10">N-acetylglucosamine-6-phosphate deacetylase</fullName>
        <ecNumber evidence="10">3.5.1.25</ecNumber>
    </submittedName>
</protein>
<feature type="binding site" evidence="8">
    <location>
        <position position="132"/>
    </location>
    <ligand>
        <name>Zn(2+)</name>
        <dbReference type="ChEBI" id="CHEBI:29105"/>
    </ligand>
</feature>
<sequence length="379" mass="39462">MTRGVTIYRNGRLFDGERFRDGHVLRVENGHVTEIRPDADVGRGDRTIDLGGDIVSPGFVDLQVNGGGGIMFNDAPTVETLERIARAHRRLGVAALLPTLITDTTETTRAAIAAATEAARIGIPGIVGLHLEGPHLSIARKGAHDPALIRRMDETDLARLIEAADALPVLKVTLAPESVTPEQVAALSDAGVLVSLGHSDADFDTCRRYIDAGATCVTHLFNAMSQLGNRAPGLVGAALTSGRAHAGLIADAVHVHPETIRAAWAAKRGPGEIFLVSDAMAVAGTDETGFTLNGRTIRRKDGILTLADGTLAGADLDLVTAVRVMVEKVGIAPEAALRAATTVPARLIGLTHPGIPAPGAALSGMIRISADLTHVSTLG</sequence>
<feature type="binding site" evidence="7">
    <location>
        <position position="254"/>
    </location>
    <ligand>
        <name>substrate</name>
    </ligand>
</feature>
<dbReference type="SUPFAM" id="SSF51556">
    <property type="entry name" value="Metallo-dependent hydrolases"/>
    <property type="match status" value="1"/>
</dbReference>
<evidence type="ECO:0000256" key="2">
    <source>
        <dbReference type="ARBA" id="ARBA00022723"/>
    </source>
</evidence>
<dbReference type="InterPro" id="IPR003764">
    <property type="entry name" value="GlcNAc_6-P_deAcase"/>
</dbReference>
<feature type="domain" description="Amidohydrolase-related" evidence="9">
    <location>
        <begin position="54"/>
        <end position="352"/>
    </location>
</feature>
<dbReference type="GO" id="GO:0046872">
    <property type="term" value="F:metal ion binding"/>
    <property type="evidence" value="ECO:0007669"/>
    <property type="project" value="UniProtKB-KW"/>
</dbReference>
<keyword evidence="3 5" id="KW-0378">Hydrolase</keyword>
<evidence type="ECO:0000256" key="7">
    <source>
        <dbReference type="PIRSR" id="PIRSR038994-2"/>
    </source>
</evidence>
<dbReference type="EC" id="3.5.1.25" evidence="10"/>
<evidence type="ECO:0000256" key="8">
    <source>
        <dbReference type="PIRSR" id="PIRSR038994-3"/>
    </source>
</evidence>
<proteinExistence type="inferred from homology"/>
<dbReference type="RefSeq" id="WP_160763327.1">
    <property type="nucleotide sequence ID" value="NZ_WUPT01000001.1"/>
</dbReference>
<comment type="similarity">
    <text evidence="1 5">Belongs to the metallo-dependent hydrolases superfamily. NagA family.</text>
</comment>
<reference evidence="10 11" key="1">
    <citation type="submission" date="2019-12" db="EMBL/GenBank/DDBJ databases">
        <authorList>
            <person name="Lee S.D."/>
        </authorList>
    </citation>
    <scope>NUCLEOTIDE SEQUENCE [LARGE SCALE GENOMIC DNA]</scope>
    <source>
        <strain evidence="10 11">GH1-50</strain>
    </source>
</reference>
<dbReference type="Gene3D" id="3.20.20.140">
    <property type="entry name" value="Metal-dependent hydrolases"/>
    <property type="match status" value="1"/>
</dbReference>
<evidence type="ECO:0000256" key="5">
    <source>
        <dbReference type="PIRNR" id="PIRNR038994"/>
    </source>
</evidence>
<accession>A0A7C9M9Q4</accession>
<evidence type="ECO:0000256" key="1">
    <source>
        <dbReference type="ARBA" id="ARBA00010716"/>
    </source>
</evidence>
<keyword evidence="11" id="KW-1185">Reference proteome</keyword>
<evidence type="ECO:0000256" key="3">
    <source>
        <dbReference type="ARBA" id="ARBA00022801"/>
    </source>
</evidence>
<evidence type="ECO:0000256" key="4">
    <source>
        <dbReference type="ARBA" id="ARBA00023277"/>
    </source>
</evidence>
<dbReference type="GO" id="GO:0008448">
    <property type="term" value="F:N-acetylglucosamine-6-phosphate deacetylase activity"/>
    <property type="evidence" value="ECO:0007669"/>
    <property type="project" value="UniProtKB-EC"/>
</dbReference>
<evidence type="ECO:0000256" key="6">
    <source>
        <dbReference type="PIRSR" id="PIRSR038994-1"/>
    </source>
</evidence>
<dbReference type="InterPro" id="IPR006680">
    <property type="entry name" value="Amidohydro-rel"/>
</dbReference>
<dbReference type="InterPro" id="IPR011059">
    <property type="entry name" value="Metal-dep_hydrolase_composite"/>
</dbReference>
<feature type="binding site" evidence="8">
    <location>
        <position position="219"/>
    </location>
    <ligand>
        <name>Zn(2+)</name>
        <dbReference type="ChEBI" id="CHEBI:29105"/>
    </ligand>
</feature>
<organism evidence="10 11">
    <name type="scientific">Kangsaoukella pontilimi</name>
    <dbReference type="NCBI Taxonomy" id="2691042"/>
    <lineage>
        <taxon>Bacteria</taxon>
        <taxon>Pseudomonadati</taxon>
        <taxon>Pseudomonadota</taxon>
        <taxon>Alphaproteobacteria</taxon>
        <taxon>Rhodobacterales</taxon>
        <taxon>Paracoccaceae</taxon>
        <taxon>Kangsaoukella</taxon>
    </lineage>
</organism>
<keyword evidence="4 5" id="KW-0119">Carbohydrate metabolism</keyword>
<evidence type="ECO:0000313" key="11">
    <source>
        <dbReference type="Proteomes" id="UP000480350"/>
    </source>
</evidence>
<dbReference type="Proteomes" id="UP000480350">
    <property type="component" value="Unassembled WGS sequence"/>
</dbReference>
<dbReference type="PANTHER" id="PTHR11113">
    <property type="entry name" value="N-ACETYLGLUCOSAMINE-6-PHOSPHATE DEACETYLASE"/>
    <property type="match status" value="1"/>
</dbReference>
<feature type="binding site" evidence="7">
    <location>
        <position position="230"/>
    </location>
    <ligand>
        <name>substrate</name>
    </ligand>
</feature>
<dbReference type="InterPro" id="IPR032466">
    <property type="entry name" value="Metal_Hydrolase"/>
</dbReference>
<name>A0A7C9M9Q4_9RHOB</name>
<dbReference type="GO" id="GO:0006046">
    <property type="term" value="P:N-acetylglucosamine catabolic process"/>
    <property type="evidence" value="ECO:0007669"/>
    <property type="project" value="TreeGrafter"/>
</dbReference>
<comment type="caution">
    <text evidence="10">The sequence shown here is derived from an EMBL/GenBank/DDBJ whole genome shotgun (WGS) entry which is preliminary data.</text>
</comment>
<feature type="binding site" evidence="7">
    <location>
        <position position="143"/>
    </location>
    <ligand>
        <name>substrate</name>
    </ligand>
</feature>
<dbReference type="PANTHER" id="PTHR11113:SF14">
    <property type="entry name" value="N-ACETYLGLUCOSAMINE-6-PHOSPHATE DEACETYLASE"/>
    <property type="match status" value="1"/>
</dbReference>
<feature type="binding site" evidence="8">
    <location>
        <position position="198"/>
    </location>
    <ligand>
        <name>Zn(2+)</name>
        <dbReference type="ChEBI" id="CHEBI:29105"/>
    </ligand>
</feature>
<dbReference type="EMBL" id="WUPT01000001">
    <property type="protein sequence ID" value="MXQ07453.1"/>
    <property type="molecule type" value="Genomic_DNA"/>
</dbReference>
<keyword evidence="2 8" id="KW-0479">Metal-binding</keyword>
<dbReference type="PIRSF" id="PIRSF038994">
    <property type="entry name" value="NagA"/>
    <property type="match status" value="1"/>
</dbReference>
<evidence type="ECO:0000259" key="9">
    <source>
        <dbReference type="Pfam" id="PF01979"/>
    </source>
</evidence>
<evidence type="ECO:0000313" key="10">
    <source>
        <dbReference type="EMBL" id="MXQ07453.1"/>
    </source>
</evidence>
<dbReference type="Pfam" id="PF01979">
    <property type="entry name" value="Amidohydro_1"/>
    <property type="match status" value="1"/>
</dbReference>
<gene>
    <name evidence="10" type="primary">nagA</name>
    <name evidence="10" type="ORF">GQ651_06290</name>
</gene>
<dbReference type="SUPFAM" id="SSF51338">
    <property type="entry name" value="Composite domain of metallo-dependent hydrolases"/>
    <property type="match status" value="1"/>
</dbReference>
<dbReference type="NCBIfam" id="TIGR00221">
    <property type="entry name" value="nagA"/>
    <property type="match status" value="1"/>
</dbReference>
<dbReference type="Gene3D" id="2.30.40.10">
    <property type="entry name" value="Urease, subunit C, domain 1"/>
    <property type="match status" value="1"/>
</dbReference>
<dbReference type="AlphaFoldDB" id="A0A7C9M9Q4"/>
<reference evidence="10 11" key="2">
    <citation type="submission" date="2020-03" db="EMBL/GenBank/DDBJ databases">
        <title>Kangsaoukella pontilimi gen. nov., sp. nov., a new member of the family Rhodobacteraceae isolated from a tidal mudflat.</title>
        <authorList>
            <person name="Kim I.S."/>
        </authorList>
    </citation>
    <scope>NUCLEOTIDE SEQUENCE [LARGE SCALE GENOMIC DNA]</scope>
    <source>
        <strain evidence="10 11">GH1-50</strain>
    </source>
</reference>
<comment type="cofactor">
    <cofactor evidence="8">
        <name>a divalent metal cation</name>
        <dbReference type="ChEBI" id="CHEBI:60240"/>
    </cofactor>
    <text evidence="8">Binds 1 divalent metal cation per subunit.</text>
</comment>
<feature type="binding site" evidence="7">
    <location>
        <begin position="311"/>
        <end position="313"/>
    </location>
    <ligand>
        <name>substrate</name>
    </ligand>
</feature>
<feature type="active site" description="Proton donor/acceptor" evidence="6">
    <location>
        <position position="278"/>
    </location>
</feature>